<proteinExistence type="inferred from homology"/>
<keyword evidence="9" id="KW-1185">Reference proteome</keyword>
<dbReference type="PROSITE" id="PS50240">
    <property type="entry name" value="TRYPSIN_DOM"/>
    <property type="match status" value="1"/>
</dbReference>
<dbReference type="Pfam" id="PF00089">
    <property type="entry name" value="Trypsin"/>
    <property type="match status" value="1"/>
</dbReference>
<dbReference type="SMART" id="SM00020">
    <property type="entry name" value="Tryp_SPc"/>
    <property type="match status" value="1"/>
</dbReference>
<evidence type="ECO:0000256" key="3">
    <source>
        <dbReference type="ARBA" id="ARBA00023180"/>
    </source>
</evidence>
<dbReference type="Proteomes" id="UP001153714">
    <property type="component" value="Chromosome 3"/>
</dbReference>
<dbReference type="GO" id="GO:0004252">
    <property type="term" value="F:serine-type endopeptidase activity"/>
    <property type="evidence" value="ECO:0007669"/>
    <property type="project" value="InterPro"/>
</dbReference>
<reference evidence="8" key="2">
    <citation type="submission" date="2022-10" db="EMBL/GenBank/DDBJ databases">
        <authorList>
            <consortium name="ENA_rothamsted_submissions"/>
            <consortium name="culmorum"/>
            <person name="King R."/>
        </authorList>
    </citation>
    <scope>NUCLEOTIDE SEQUENCE</scope>
</reference>
<keyword evidence="5" id="KW-0378">Hydrolase</keyword>
<protein>
    <recommendedName>
        <fullName evidence="7">Peptidase S1 domain-containing protein</fullName>
    </recommendedName>
</protein>
<dbReference type="FunFam" id="2.40.10.10:FF:000028">
    <property type="entry name" value="Serine protease easter"/>
    <property type="match status" value="1"/>
</dbReference>
<sequence length="360" mass="40144">MDYFLLFCVMLIQVSSVFQTKEIRIKREEDERWSWGYFIDEKRDDTQVRLSDTLNQNVNNPCEKPPPVKVPDFSAPGRRISYVSKLIRDIENESRGGSVPQAVGGRPALPGEFPHMGAIGWKSVLGSWIFKCGGSLISNKFVLTAAHCSKASQRDTTIADVDPKIENNLNEHVDAIILRVIRHPDYKPPKKYNDIAIIELQNEVTFNKYIQPACLTSDSNIPLVGQKASMTGWGVVETVNRTTSPDLQVVILDLLDTKQCDDLLKPSCNRHWCGLKDHQLCAGVLAGGVDACQGDSGGPLQIQMSLPQRNDKCDADKSCRRMHQVIGVTSFGIGCALPNLPGVYTRVSSYLDWIENIVWK</sequence>
<reference evidence="8" key="1">
    <citation type="submission" date="2021-12" db="EMBL/GenBank/DDBJ databases">
        <authorList>
            <person name="King R."/>
        </authorList>
    </citation>
    <scope>NUCLEOTIDE SEQUENCE</scope>
</reference>
<organism evidence="8 9">
    <name type="scientific">Diatraea saccharalis</name>
    <name type="common">sugarcane borer</name>
    <dbReference type="NCBI Taxonomy" id="40085"/>
    <lineage>
        <taxon>Eukaryota</taxon>
        <taxon>Metazoa</taxon>
        <taxon>Ecdysozoa</taxon>
        <taxon>Arthropoda</taxon>
        <taxon>Hexapoda</taxon>
        <taxon>Insecta</taxon>
        <taxon>Pterygota</taxon>
        <taxon>Neoptera</taxon>
        <taxon>Endopterygota</taxon>
        <taxon>Lepidoptera</taxon>
        <taxon>Glossata</taxon>
        <taxon>Ditrysia</taxon>
        <taxon>Pyraloidea</taxon>
        <taxon>Crambidae</taxon>
        <taxon>Crambinae</taxon>
        <taxon>Diatraea</taxon>
    </lineage>
</organism>
<evidence type="ECO:0000256" key="6">
    <source>
        <dbReference type="SAM" id="SignalP"/>
    </source>
</evidence>
<evidence type="ECO:0000313" key="8">
    <source>
        <dbReference type="EMBL" id="CAG9791052.1"/>
    </source>
</evidence>
<evidence type="ECO:0000256" key="4">
    <source>
        <dbReference type="ARBA" id="ARBA00024195"/>
    </source>
</evidence>
<comment type="similarity">
    <text evidence="4">Belongs to the peptidase S1 family. CLIP subfamily.</text>
</comment>
<dbReference type="InterPro" id="IPR009003">
    <property type="entry name" value="Peptidase_S1_PA"/>
</dbReference>
<keyword evidence="3" id="KW-0325">Glycoprotein</keyword>
<dbReference type="EMBL" id="OU893334">
    <property type="protein sequence ID" value="CAG9791052.1"/>
    <property type="molecule type" value="Genomic_DNA"/>
</dbReference>
<evidence type="ECO:0000259" key="7">
    <source>
        <dbReference type="PROSITE" id="PS50240"/>
    </source>
</evidence>
<evidence type="ECO:0000256" key="1">
    <source>
        <dbReference type="ARBA" id="ARBA00022729"/>
    </source>
</evidence>
<feature type="chain" id="PRO_5040505032" description="Peptidase S1 domain-containing protein" evidence="6">
    <location>
        <begin position="17"/>
        <end position="360"/>
    </location>
</feature>
<dbReference type="InterPro" id="IPR043504">
    <property type="entry name" value="Peptidase_S1_PA_chymotrypsin"/>
</dbReference>
<dbReference type="InterPro" id="IPR001314">
    <property type="entry name" value="Peptidase_S1A"/>
</dbReference>
<dbReference type="AlphaFoldDB" id="A0A9N9R696"/>
<keyword evidence="1 6" id="KW-0732">Signal</keyword>
<dbReference type="SUPFAM" id="SSF50494">
    <property type="entry name" value="Trypsin-like serine proteases"/>
    <property type="match status" value="1"/>
</dbReference>
<dbReference type="CDD" id="cd00190">
    <property type="entry name" value="Tryp_SPc"/>
    <property type="match status" value="1"/>
</dbReference>
<dbReference type="PROSITE" id="PS00135">
    <property type="entry name" value="TRYPSIN_SER"/>
    <property type="match status" value="1"/>
</dbReference>
<feature type="signal peptide" evidence="6">
    <location>
        <begin position="1"/>
        <end position="16"/>
    </location>
</feature>
<dbReference type="Gene3D" id="2.40.10.10">
    <property type="entry name" value="Trypsin-like serine proteases"/>
    <property type="match status" value="2"/>
</dbReference>
<dbReference type="InterPro" id="IPR033116">
    <property type="entry name" value="TRYPSIN_SER"/>
</dbReference>
<dbReference type="PANTHER" id="PTHR24252:SF7">
    <property type="entry name" value="HYALIN"/>
    <property type="match status" value="1"/>
</dbReference>
<dbReference type="InterPro" id="IPR001254">
    <property type="entry name" value="Trypsin_dom"/>
</dbReference>
<evidence type="ECO:0000313" key="9">
    <source>
        <dbReference type="Proteomes" id="UP001153714"/>
    </source>
</evidence>
<dbReference type="GO" id="GO:0006508">
    <property type="term" value="P:proteolysis"/>
    <property type="evidence" value="ECO:0007669"/>
    <property type="project" value="UniProtKB-KW"/>
</dbReference>
<feature type="domain" description="Peptidase S1" evidence="7">
    <location>
        <begin position="102"/>
        <end position="359"/>
    </location>
</feature>
<dbReference type="PANTHER" id="PTHR24252">
    <property type="entry name" value="ACROSIN-RELATED"/>
    <property type="match status" value="1"/>
</dbReference>
<evidence type="ECO:0000256" key="5">
    <source>
        <dbReference type="RuleBase" id="RU363034"/>
    </source>
</evidence>
<gene>
    <name evidence="8" type="ORF">DIATSA_LOCUS8687</name>
</gene>
<dbReference type="OrthoDB" id="546450at2759"/>
<evidence type="ECO:0000256" key="2">
    <source>
        <dbReference type="ARBA" id="ARBA00023157"/>
    </source>
</evidence>
<keyword evidence="2" id="KW-1015">Disulfide bond</keyword>
<dbReference type="PROSITE" id="PS00134">
    <property type="entry name" value="TRYPSIN_HIS"/>
    <property type="match status" value="1"/>
</dbReference>
<accession>A0A9N9R696</accession>
<dbReference type="InterPro" id="IPR018114">
    <property type="entry name" value="TRYPSIN_HIS"/>
</dbReference>
<dbReference type="PRINTS" id="PR00722">
    <property type="entry name" value="CHYMOTRYPSIN"/>
</dbReference>
<name>A0A9N9R696_9NEOP</name>
<keyword evidence="5" id="KW-0645">Protease</keyword>
<keyword evidence="5" id="KW-0720">Serine protease</keyword>